<keyword evidence="10" id="KW-1185">Reference proteome</keyword>
<comment type="subcellular location">
    <subcellularLocation>
        <location evidence="1 7">Cell membrane</location>
        <topology evidence="1 7">Multi-pass membrane protein</topology>
    </subcellularLocation>
</comment>
<evidence type="ECO:0000256" key="4">
    <source>
        <dbReference type="ARBA" id="ARBA00022692"/>
    </source>
</evidence>
<comment type="caution">
    <text evidence="9">The sequence shown here is derived from an EMBL/GenBank/DDBJ whole genome shotgun (WGS) entry which is preliminary data.</text>
</comment>
<dbReference type="PANTHER" id="PTHR30353:SF0">
    <property type="entry name" value="TRANSMEMBRANE PROTEIN"/>
    <property type="match status" value="1"/>
</dbReference>
<dbReference type="AlphaFoldDB" id="A0A2U1T2S3"/>
<evidence type="ECO:0000313" key="10">
    <source>
        <dbReference type="Proteomes" id="UP000244978"/>
    </source>
</evidence>
<protein>
    <recommendedName>
        <fullName evidence="8">VTT domain-containing protein</fullName>
    </recommendedName>
</protein>
<dbReference type="EMBL" id="QEEX01000001">
    <property type="protein sequence ID" value="PWB98140.1"/>
    <property type="molecule type" value="Genomic_DNA"/>
</dbReference>
<accession>A0A2U1T2S3</accession>
<dbReference type="GO" id="GO:0005886">
    <property type="term" value="C:plasma membrane"/>
    <property type="evidence" value="ECO:0007669"/>
    <property type="project" value="UniProtKB-SubCell"/>
</dbReference>
<organism evidence="9 10">
    <name type="scientific">Homoserinimonas hongtaonis</name>
    <dbReference type="NCBI Taxonomy" id="2079791"/>
    <lineage>
        <taxon>Bacteria</taxon>
        <taxon>Bacillati</taxon>
        <taxon>Actinomycetota</taxon>
        <taxon>Actinomycetes</taxon>
        <taxon>Micrococcales</taxon>
        <taxon>Microbacteriaceae</taxon>
        <taxon>Homoserinimonas</taxon>
    </lineage>
</organism>
<comment type="similarity">
    <text evidence="2 7">Belongs to the DedA family.</text>
</comment>
<feature type="domain" description="VTT" evidence="8">
    <location>
        <begin position="45"/>
        <end position="170"/>
    </location>
</feature>
<feature type="transmembrane region" description="Helical" evidence="7">
    <location>
        <begin position="151"/>
        <end position="173"/>
    </location>
</feature>
<evidence type="ECO:0000256" key="3">
    <source>
        <dbReference type="ARBA" id="ARBA00022475"/>
    </source>
</evidence>
<evidence type="ECO:0000313" key="9">
    <source>
        <dbReference type="EMBL" id="PWB98140.1"/>
    </source>
</evidence>
<evidence type="ECO:0000256" key="2">
    <source>
        <dbReference type="ARBA" id="ARBA00010792"/>
    </source>
</evidence>
<reference evidence="10" key="1">
    <citation type="submission" date="2018-04" db="EMBL/GenBank/DDBJ databases">
        <authorList>
            <person name="Liu S."/>
            <person name="Wang Z."/>
            <person name="Li J."/>
        </authorList>
    </citation>
    <scope>NUCLEOTIDE SEQUENCE [LARGE SCALE GENOMIC DNA]</scope>
    <source>
        <strain evidence="10">S1194</strain>
    </source>
</reference>
<gene>
    <name evidence="9" type="ORF">DF220_10110</name>
</gene>
<proteinExistence type="inferred from homology"/>
<name>A0A2U1T2S3_9MICO</name>
<keyword evidence="3 7" id="KW-1003">Cell membrane</keyword>
<evidence type="ECO:0000256" key="6">
    <source>
        <dbReference type="ARBA" id="ARBA00023136"/>
    </source>
</evidence>
<dbReference type="InterPro" id="IPR032816">
    <property type="entry name" value="VTT_dom"/>
</dbReference>
<evidence type="ECO:0000256" key="1">
    <source>
        <dbReference type="ARBA" id="ARBA00004651"/>
    </source>
</evidence>
<dbReference type="PANTHER" id="PTHR30353">
    <property type="entry name" value="INNER MEMBRANE PROTEIN DEDA-RELATED"/>
    <property type="match status" value="1"/>
</dbReference>
<feature type="transmembrane region" description="Helical" evidence="7">
    <location>
        <begin position="20"/>
        <end position="44"/>
    </location>
</feature>
<keyword evidence="5 7" id="KW-1133">Transmembrane helix</keyword>
<feature type="transmembrane region" description="Helical" evidence="7">
    <location>
        <begin position="185"/>
        <end position="203"/>
    </location>
</feature>
<evidence type="ECO:0000259" key="8">
    <source>
        <dbReference type="Pfam" id="PF09335"/>
    </source>
</evidence>
<sequence>MLPALFGIDFLDADWLIHWFGPFVLLGVAAVVFVETGVIVLSFLPGDSLLFTVGLLTATGFIGLPIGVTVLVIFVAAFAGDQMAYAIGRKAGPTVFKREQSRLFNPANVERTNEFFEKHGGKAIIIARFLPIFRAFVPVAAGVGRMPWRHFALFNLIGAFLWGVGLTLVGFFLGQIDFVAEYSEYFIIGIVLLSGIPILRELYKGGRTAIANRRAHAAADKVAAVVAEATDADADADADVQPR</sequence>
<dbReference type="Pfam" id="PF09335">
    <property type="entry name" value="VTT_dom"/>
    <property type="match status" value="1"/>
</dbReference>
<evidence type="ECO:0000256" key="5">
    <source>
        <dbReference type="ARBA" id="ARBA00022989"/>
    </source>
</evidence>
<dbReference type="InterPro" id="IPR032818">
    <property type="entry name" value="DedA-like"/>
</dbReference>
<feature type="transmembrane region" description="Helical" evidence="7">
    <location>
        <begin position="51"/>
        <end position="79"/>
    </location>
</feature>
<dbReference type="Proteomes" id="UP000244978">
    <property type="component" value="Unassembled WGS sequence"/>
</dbReference>
<keyword evidence="4 7" id="KW-0812">Transmembrane</keyword>
<dbReference type="RefSeq" id="WP_108997915.1">
    <property type="nucleotide sequence ID" value="NZ_QEEX01000001.1"/>
</dbReference>
<keyword evidence="6 7" id="KW-0472">Membrane</keyword>
<evidence type="ECO:0000256" key="7">
    <source>
        <dbReference type="RuleBase" id="RU367016"/>
    </source>
</evidence>